<dbReference type="AlphaFoldDB" id="A0A3S3S2N0"/>
<sequence length="75" mass="7827">MSNLVRNERTKLTATYFNGAAVAVAAVGTLAPLISSLNTPAGIPNLSTAISCLVCLFASGILHFIARRLLKGLIE</sequence>
<feature type="transmembrane region" description="Helical" evidence="1">
    <location>
        <begin position="12"/>
        <end position="34"/>
    </location>
</feature>
<keyword evidence="1" id="KW-0472">Membrane</keyword>
<evidence type="ECO:0000256" key="1">
    <source>
        <dbReference type="SAM" id="Phobius"/>
    </source>
</evidence>
<keyword evidence="3" id="KW-1185">Reference proteome</keyword>
<reference evidence="2 3" key="1">
    <citation type="submission" date="2019-01" db="EMBL/GenBank/DDBJ databases">
        <title>The draft genome of Rhizobium sp. 24NR.</title>
        <authorList>
            <person name="Liu L."/>
            <person name="Liang L."/>
            <person name="Shi S."/>
            <person name="Xu L."/>
            <person name="Wang X."/>
            <person name="Li L."/>
            <person name="Zhang X."/>
        </authorList>
    </citation>
    <scope>NUCLEOTIDE SEQUENCE [LARGE SCALE GENOMIC DNA]</scope>
    <source>
        <strain evidence="2 3">24NR</strain>
    </source>
</reference>
<comment type="caution">
    <text evidence="2">The sequence shown here is derived from an EMBL/GenBank/DDBJ whole genome shotgun (WGS) entry which is preliminary data.</text>
</comment>
<dbReference type="EMBL" id="SBIP01000005">
    <property type="protein sequence ID" value="RWX75211.1"/>
    <property type="molecule type" value="Genomic_DNA"/>
</dbReference>
<dbReference type="Proteomes" id="UP000287687">
    <property type="component" value="Unassembled WGS sequence"/>
</dbReference>
<gene>
    <name evidence="2" type="ORF">EPK99_21935</name>
</gene>
<organism evidence="2 3">
    <name type="scientific">Neorhizobium lilium</name>
    <dbReference type="NCBI Taxonomy" id="2503024"/>
    <lineage>
        <taxon>Bacteria</taxon>
        <taxon>Pseudomonadati</taxon>
        <taxon>Pseudomonadota</taxon>
        <taxon>Alphaproteobacteria</taxon>
        <taxon>Hyphomicrobiales</taxon>
        <taxon>Rhizobiaceae</taxon>
        <taxon>Rhizobium/Agrobacterium group</taxon>
        <taxon>Neorhizobium</taxon>
    </lineage>
</organism>
<feature type="transmembrane region" description="Helical" evidence="1">
    <location>
        <begin position="46"/>
        <end position="66"/>
    </location>
</feature>
<name>A0A3S3S2N0_9HYPH</name>
<dbReference type="OrthoDB" id="7997654at2"/>
<keyword evidence="1" id="KW-1133">Transmembrane helix</keyword>
<evidence type="ECO:0000313" key="2">
    <source>
        <dbReference type="EMBL" id="RWX75211.1"/>
    </source>
</evidence>
<protein>
    <submittedName>
        <fullName evidence="2">Amino acid transporter</fullName>
    </submittedName>
</protein>
<keyword evidence="1" id="KW-0812">Transmembrane</keyword>
<accession>A0A3S3S2N0</accession>
<proteinExistence type="predicted"/>
<evidence type="ECO:0000313" key="3">
    <source>
        <dbReference type="Proteomes" id="UP000287687"/>
    </source>
</evidence>